<reference evidence="2 5" key="1">
    <citation type="submission" date="2018-09" db="EMBL/GenBank/DDBJ databases">
        <title>Genomic investigation of the strawberry pathogen Phytophthora fragariae indicates pathogenicity is determined by transcriptional variation in three key races.</title>
        <authorList>
            <person name="Adams T.M."/>
            <person name="Armitage A.D."/>
            <person name="Sobczyk M.K."/>
            <person name="Bates H.J."/>
            <person name="Dunwell J.M."/>
            <person name="Nellist C.F."/>
            <person name="Harrison R.J."/>
        </authorList>
    </citation>
    <scope>NUCLEOTIDE SEQUENCE [LARGE SCALE GENOMIC DNA]</scope>
    <source>
        <strain evidence="2 5">SCRP324</strain>
        <strain evidence="3 4">SCRP333</strain>
    </source>
</reference>
<dbReference type="AlphaFoldDB" id="A0A6A3IBR5"/>
<organism evidence="2 5">
    <name type="scientific">Phytophthora rubi</name>
    <dbReference type="NCBI Taxonomy" id="129364"/>
    <lineage>
        <taxon>Eukaryota</taxon>
        <taxon>Sar</taxon>
        <taxon>Stramenopiles</taxon>
        <taxon>Oomycota</taxon>
        <taxon>Peronosporomycetes</taxon>
        <taxon>Peronosporales</taxon>
        <taxon>Peronosporaceae</taxon>
        <taxon>Phytophthora</taxon>
    </lineage>
</organism>
<gene>
    <name evidence="2" type="ORF">PR002_g24899</name>
    <name evidence="3" type="ORF">PR003_g28535</name>
</gene>
<dbReference type="Proteomes" id="UP000434957">
    <property type="component" value="Unassembled WGS sequence"/>
</dbReference>
<protein>
    <submittedName>
        <fullName evidence="2">Uncharacterized protein</fullName>
    </submittedName>
</protein>
<proteinExistence type="predicted"/>
<keyword evidence="4" id="KW-1185">Reference proteome</keyword>
<feature type="chain" id="PRO_5036164327" evidence="1">
    <location>
        <begin position="18"/>
        <end position="71"/>
    </location>
</feature>
<evidence type="ECO:0000313" key="4">
    <source>
        <dbReference type="Proteomes" id="UP000434957"/>
    </source>
</evidence>
<accession>A0A6A3IBR5</accession>
<comment type="caution">
    <text evidence="2">The sequence shown here is derived from an EMBL/GenBank/DDBJ whole genome shotgun (WGS) entry which is preliminary data.</text>
</comment>
<keyword evidence="1" id="KW-0732">Signal</keyword>
<feature type="signal peptide" evidence="1">
    <location>
        <begin position="1"/>
        <end position="17"/>
    </location>
</feature>
<evidence type="ECO:0000256" key="1">
    <source>
        <dbReference type="SAM" id="SignalP"/>
    </source>
</evidence>
<dbReference type="EMBL" id="QXFT01004371">
    <property type="protein sequence ID" value="KAE9278400.1"/>
    <property type="molecule type" value="Genomic_DNA"/>
</dbReference>
<dbReference type="EMBL" id="QXFU01003161">
    <property type="protein sequence ID" value="KAE8977828.1"/>
    <property type="molecule type" value="Genomic_DNA"/>
</dbReference>
<sequence length="71" mass="7998">MVAFVPLMQLVPFVAFSKNVCIWGGAKIAADQSGWRIDGACGSTRTPWAFCSCLTRRRRPRNSWTQIRPRA</sequence>
<evidence type="ECO:0000313" key="2">
    <source>
        <dbReference type="EMBL" id="KAE8977828.1"/>
    </source>
</evidence>
<dbReference type="Proteomes" id="UP000435112">
    <property type="component" value="Unassembled WGS sequence"/>
</dbReference>
<evidence type="ECO:0000313" key="5">
    <source>
        <dbReference type="Proteomes" id="UP000435112"/>
    </source>
</evidence>
<name>A0A6A3IBR5_9STRA</name>
<evidence type="ECO:0000313" key="3">
    <source>
        <dbReference type="EMBL" id="KAE9278400.1"/>
    </source>
</evidence>